<evidence type="ECO:0000313" key="2">
    <source>
        <dbReference type="EMBL" id="CZR56755.1"/>
    </source>
</evidence>
<dbReference type="Gene3D" id="3.40.50.720">
    <property type="entry name" value="NAD(P)-binding Rossmann-like Domain"/>
    <property type="match status" value="1"/>
</dbReference>
<sequence length="324" mass="35666">MTFAGFLFRQAFVHPPQIPSDVTLKDRTVIITGANSGIGLEAARQCVQMKAKTVILAVRSSSKGEAAKKDILSTNPGSSTDVEVWLLDMESFESVLAFGERASKLPSLYIAMLNAGVFKFEWTTSPTSGIESSLQVNHLSTALLSLLLLPVLRKTATDTGHPTRLTITSSEVHMWTPFKEQKAEKILDRLNDKEFFGDYMDRYSVTKLVNLIFVKELASRVDGEKVVVNLINPGSVDTGLHRDGNKLIQTFDRVMGRTPDEGGRLLIDAAVVKGRGTHGLYLSEAKVTNMSAFVGSKEGEKVQKRIWDETIGCLRKHVPEGQLD</sequence>
<keyword evidence="1" id="KW-0560">Oxidoreductase</keyword>
<evidence type="ECO:0000313" key="3">
    <source>
        <dbReference type="Proteomes" id="UP000184330"/>
    </source>
</evidence>
<dbReference type="STRING" id="576137.A0A1L7WVG5"/>
<dbReference type="GO" id="GO:0016491">
    <property type="term" value="F:oxidoreductase activity"/>
    <property type="evidence" value="ECO:0007669"/>
    <property type="project" value="UniProtKB-KW"/>
</dbReference>
<reference evidence="2 3" key="1">
    <citation type="submission" date="2016-03" db="EMBL/GenBank/DDBJ databases">
        <authorList>
            <person name="Ploux O."/>
        </authorList>
    </citation>
    <scope>NUCLEOTIDE SEQUENCE [LARGE SCALE GENOMIC DNA]</scope>
    <source>
        <strain evidence="2 3">UAMH 11012</strain>
    </source>
</reference>
<dbReference type="AlphaFoldDB" id="A0A1L7WVG5"/>
<organism evidence="2 3">
    <name type="scientific">Phialocephala subalpina</name>
    <dbReference type="NCBI Taxonomy" id="576137"/>
    <lineage>
        <taxon>Eukaryota</taxon>
        <taxon>Fungi</taxon>
        <taxon>Dikarya</taxon>
        <taxon>Ascomycota</taxon>
        <taxon>Pezizomycotina</taxon>
        <taxon>Leotiomycetes</taxon>
        <taxon>Helotiales</taxon>
        <taxon>Mollisiaceae</taxon>
        <taxon>Phialocephala</taxon>
        <taxon>Phialocephala fortinii species complex</taxon>
    </lineage>
</organism>
<name>A0A1L7WVG5_9HELO</name>
<protein>
    <submittedName>
        <fullName evidence="2">Related to enoyl-CoA hydratase/isomerase</fullName>
    </submittedName>
</protein>
<keyword evidence="3" id="KW-1185">Reference proteome</keyword>
<dbReference type="EMBL" id="FJOG01000008">
    <property type="protein sequence ID" value="CZR56755.1"/>
    <property type="molecule type" value="Genomic_DNA"/>
</dbReference>
<proteinExistence type="predicted"/>
<dbReference type="PANTHER" id="PTHR43157:SF31">
    <property type="entry name" value="PHOSPHATIDYLINOSITOL-GLYCAN BIOSYNTHESIS CLASS F PROTEIN"/>
    <property type="match status" value="1"/>
</dbReference>
<dbReference type="GO" id="GO:0016853">
    <property type="term" value="F:isomerase activity"/>
    <property type="evidence" value="ECO:0007669"/>
    <property type="project" value="UniProtKB-KW"/>
</dbReference>
<evidence type="ECO:0000256" key="1">
    <source>
        <dbReference type="ARBA" id="ARBA00023002"/>
    </source>
</evidence>
<keyword evidence="2" id="KW-0413">Isomerase</keyword>
<dbReference type="PANTHER" id="PTHR43157">
    <property type="entry name" value="PHOSPHATIDYLINOSITOL-GLYCAN BIOSYNTHESIS CLASS F PROTEIN-RELATED"/>
    <property type="match status" value="1"/>
</dbReference>
<dbReference type="PRINTS" id="PR00081">
    <property type="entry name" value="GDHRDH"/>
</dbReference>
<dbReference type="Pfam" id="PF00106">
    <property type="entry name" value="adh_short"/>
    <property type="match status" value="1"/>
</dbReference>
<dbReference type="Proteomes" id="UP000184330">
    <property type="component" value="Unassembled WGS sequence"/>
</dbReference>
<dbReference type="SUPFAM" id="SSF51735">
    <property type="entry name" value="NAD(P)-binding Rossmann-fold domains"/>
    <property type="match status" value="1"/>
</dbReference>
<gene>
    <name evidence="2" type="ORF">PAC_06644</name>
</gene>
<dbReference type="OrthoDB" id="542013at2759"/>
<dbReference type="InterPro" id="IPR002347">
    <property type="entry name" value="SDR_fam"/>
</dbReference>
<dbReference type="InterPro" id="IPR036291">
    <property type="entry name" value="NAD(P)-bd_dom_sf"/>
</dbReference>
<accession>A0A1L7WVG5</accession>